<feature type="compositionally biased region" description="Low complexity" evidence="1">
    <location>
        <begin position="283"/>
        <end position="298"/>
    </location>
</feature>
<dbReference type="OrthoDB" id="3364608at2759"/>
<keyword evidence="3" id="KW-1185">Reference proteome</keyword>
<evidence type="ECO:0000313" key="2">
    <source>
        <dbReference type="EMBL" id="THH22526.1"/>
    </source>
</evidence>
<dbReference type="Proteomes" id="UP000308730">
    <property type="component" value="Unassembled WGS sequence"/>
</dbReference>
<feature type="compositionally biased region" description="Basic and acidic residues" evidence="1">
    <location>
        <begin position="54"/>
        <end position="66"/>
    </location>
</feature>
<dbReference type="AlphaFoldDB" id="A0A4S4MAQ0"/>
<evidence type="ECO:0000256" key="1">
    <source>
        <dbReference type="SAM" id="MobiDB-lite"/>
    </source>
</evidence>
<proteinExistence type="predicted"/>
<feature type="compositionally biased region" description="Basic and acidic residues" evidence="1">
    <location>
        <begin position="330"/>
        <end position="344"/>
    </location>
</feature>
<accession>A0A4S4MAQ0</accession>
<feature type="region of interest" description="Disordered" evidence="1">
    <location>
        <begin position="111"/>
        <end position="253"/>
    </location>
</feature>
<feature type="region of interest" description="Disordered" evidence="1">
    <location>
        <begin position="274"/>
        <end position="425"/>
    </location>
</feature>
<feature type="compositionally biased region" description="Low complexity" evidence="1">
    <location>
        <begin position="112"/>
        <end position="126"/>
    </location>
</feature>
<sequence length="455" mass="49350">MLRSRPILDSSPIDVPSRVPSSPRRAQPAPSSLMALPTPPRTKHSRKRKRSISRSRDTARRGRVTDSDDEVDNDDTAQDATAGRSSGALHVGHKRRKTLRLDTLAAELSGQTTAAAAEEAFWTGEAPHPVTAPDAASAKSSNKATAKAKAPQASATRGPSRSPTRSPSSSPPARLLRRNRTGLASPPPSRRQAASVVALPITPPPLPRTPRGGRSIKKRLFPERDSPNNPFLVPQDSPEALSSPEVEATTPIPLPYVEKPTITYVFRGVKAEFRNPLYDPSHPSGVPSPKSDDPSSLPIHDREYSPTPYCPPKLLFPEARKRNHARARKSKPESGPHDSGKDEDNAPVAGPSTPRRPSVPKVKAQVLARSRSPKSEWDSSDDEDAPPPARRGRQAGGVKPKFPVDVLPAHQEVTAEEEDKDEEEVKQVIKQMPKKDIKRIAKIAPLLLDATGAKR</sequence>
<dbReference type="EMBL" id="SGPM01000410">
    <property type="protein sequence ID" value="THH22526.1"/>
    <property type="molecule type" value="Genomic_DNA"/>
</dbReference>
<evidence type="ECO:0000313" key="3">
    <source>
        <dbReference type="Proteomes" id="UP000308730"/>
    </source>
</evidence>
<protein>
    <submittedName>
        <fullName evidence="2">Uncharacterized protein</fullName>
    </submittedName>
</protein>
<feature type="compositionally biased region" description="Low complexity" evidence="1">
    <location>
        <begin position="135"/>
        <end position="174"/>
    </location>
</feature>
<comment type="caution">
    <text evidence="2">The sequence shown here is derived from an EMBL/GenBank/DDBJ whole genome shotgun (WGS) entry which is preliminary data.</text>
</comment>
<gene>
    <name evidence="2" type="ORF">EUX98_g8168</name>
</gene>
<feature type="compositionally biased region" description="Low complexity" evidence="1">
    <location>
        <begin position="9"/>
        <end position="32"/>
    </location>
</feature>
<feature type="region of interest" description="Disordered" evidence="1">
    <location>
        <begin position="1"/>
        <end position="97"/>
    </location>
</feature>
<name>A0A4S4MAQ0_9APHY</name>
<organism evidence="2 3">
    <name type="scientific">Antrodiella citrinella</name>
    <dbReference type="NCBI Taxonomy" id="2447956"/>
    <lineage>
        <taxon>Eukaryota</taxon>
        <taxon>Fungi</taxon>
        <taxon>Dikarya</taxon>
        <taxon>Basidiomycota</taxon>
        <taxon>Agaricomycotina</taxon>
        <taxon>Agaricomycetes</taxon>
        <taxon>Polyporales</taxon>
        <taxon>Steccherinaceae</taxon>
        <taxon>Antrodiella</taxon>
    </lineage>
</organism>
<feature type="compositionally biased region" description="Acidic residues" evidence="1">
    <location>
        <begin position="67"/>
        <end position="77"/>
    </location>
</feature>
<reference evidence="2 3" key="1">
    <citation type="submission" date="2019-02" db="EMBL/GenBank/DDBJ databases">
        <title>Genome sequencing of the rare red list fungi Antrodiella citrinella (Flaviporus citrinellus).</title>
        <authorList>
            <person name="Buettner E."/>
            <person name="Kellner H."/>
        </authorList>
    </citation>
    <scope>NUCLEOTIDE SEQUENCE [LARGE SCALE GENOMIC DNA]</scope>
    <source>
        <strain evidence="2 3">DSM 108506</strain>
    </source>
</reference>
<feature type="compositionally biased region" description="Basic residues" evidence="1">
    <location>
        <begin position="41"/>
        <end position="53"/>
    </location>
</feature>